<dbReference type="InterPro" id="IPR003369">
    <property type="entry name" value="TatA/B/E"/>
</dbReference>
<dbReference type="PRINTS" id="PR01506">
    <property type="entry name" value="TATBPROTEIN"/>
</dbReference>
<evidence type="ECO:0000256" key="3">
    <source>
        <dbReference type="ARBA" id="ARBA00022475"/>
    </source>
</evidence>
<dbReference type="NCBIfam" id="NF011430">
    <property type="entry name" value="PRK14861.1"/>
    <property type="match status" value="1"/>
</dbReference>
<dbReference type="RefSeq" id="WP_212376144.1">
    <property type="nucleotide sequence ID" value="NZ_JAHLQK010000004.1"/>
</dbReference>
<keyword evidence="11" id="KW-1185">Reference proteome</keyword>
<evidence type="ECO:0000313" key="11">
    <source>
        <dbReference type="Proteomes" id="UP000779508"/>
    </source>
</evidence>
<organism evidence="10 11">
    <name type="scientific">Alkaliphilus flagellatus</name>
    <dbReference type="NCBI Taxonomy" id="2841507"/>
    <lineage>
        <taxon>Bacteria</taxon>
        <taxon>Bacillati</taxon>
        <taxon>Bacillota</taxon>
        <taxon>Clostridia</taxon>
        <taxon>Peptostreptococcales</taxon>
        <taxon>Natronincolaceae</taxon>
        <taxon>Alkaliphilus</taxon>
    </lineage>
</organism>
<dbReference type="Proteomes" id="UP000779508">
    <property type="component" value="Unassembled WGS sequence"/>
</dbReference>
<keyword evidence="2 9" id="KW-0813">Transport</keyword>
<dbReference type="PANTHER" id="PTHR42982:SF1">
    <property type="entry name" value="SEC-INDEPENDENT PROTEIN TRANSLOCASE PROTEIN TATA"/>
    <property type="match status" value="1"/>
</dbReference>
<evidence type="ECO:0000256" key="9">
    <source>
        <dbReference type="HAMAP-Rule" id="MF_00236"/>
    </source>
</evidence>
<evidence type="ECO:0000256" key="1">
    <source>
        <dbReference type="ARBA" id="ARBA00004162"/>
    </source>
</evidence>
<keyword evidence="7 9" id="KW-0811">Translocation</keyword>
<keyword evidence="4 9" id="KW-0812">Transmembrane</keyword>
<evidence type="ECO:0000313" key="10">
    <source>
        <dbReference type="EMBL" id="MBU5677182.1"/>
    </source>
</evidence>
<dbReference type="Gene3D" id="1.20.5.3310">
    <property type="match status" value="1"/>
</dbReference>
<keyword evidence="8 9" id="KW-0472">Membrane</keyword>
<sequence>MFGRLGTGELILILGIALVVVGPGKLPELGKSLGKSISEFKKFSKEVKQDISLEDKESK</sequence>
<keyword evidence="6 9" id="KW-1133">Transmembrane helix</keyword>
<evidence type="ECO:0000256" key="2">
    <source>
        <dbReference type="ARBA" id="ARBA00022448"/>
    </source>
</evidence>
<proteinExistence type="inferred from homology"/>
<evidence type="ECO:0000256" key="6">
    <source>
        <dbReference type="ARBA" id="ARBA00022989"/>
    </source>
</evidence>
<comment type="subunit">
    <text evidence="9">Forms a complex with TatC.</text>
</comment>
<keyword evidence="5 9" id="KW-0653">Protein transport</keyword>
<dbReference type="HAMAP" id="MF_00236">
    <property type="entry name" value="TatA_E"/>
    <property type="match status" value="1"/>
</dbReference>
<dbReference type="PANTHER" id="PTHR42982">
    <property type="entry name" value="SEC-INDEPENDENT PROTEIN TRANSLOCASE PROTEIN TATA"/>
    <property type="match status" value="1"/>
</dbReference>
<comment type="subcellular location">
    <subcellularLocation>
        <location evidence="1 9">Cell membrane</location>
        <topology evidence="1 9">Single-pass membrane protein</topology>
    </subcellularLocation>
</comment>
<dbReference type="Pfam" id="PF02416">
    <property type="entry name" value="TatA_B_E"/>
    <property type="match status" value="1"/>
</dbReference>
<gene>
    <name evidence="9" type="primary">tatA</name>
    <name evidence="10" type="ORF">KQI88_12240</name>
</gene>
<protein>
    <recommendedName>
        <fullName evidence="9">Sec-independent protein translocase protein TatA</fullName>
    </recommendedName>
</protein>
<reference evidence="10 11" key="1">
    <citation type="submission" date="2021-06" db="EMBL/GenBank/DDBJ databases">
        <authorList>
            <person name="Sun Q."/>
            <person name="Li D."/>
        </authorList>
    </citation>
    <scope>NUCLEOTIDE SEQUENCE [LARGE SCALE GENOMIC DNA]</scope>
    <source>
        <strain evidence="10 11">MSJ-5</strain>
    </source>
</reference>
<evidence type="ECO:0000256" key="5">
    <source>
        <dbReference type="ARBA" id="ARBA00022927"/>
    </source>
</evidence>
<evidence type="ECO:0000256" key="7">
    <source>
        <dbReference type="ARBA" id="ARBA00023010"/>
    </source>
</evidence>
<comment type="function">
    <text evidence="9">Part of the twin-arginine translocation (Tat) system that transports large folded proteins containing a characteristic twin-arginine motif in their signal peptide across membranes. TatA could form the protein-conducting channel of the Tat system.</text>
</comment>
<comment type="caution">
    <text evidence="10">The sequence shown here is derived from an EMBL/GenBank/DDBJ whole genome shotgun (WGS) entry which is preliminary data.</text>
</comment>
<dbReference type="InterPro" id="IPR006312">
    <property type="entry name" value="TatA/E"/>
</dbReference>
<accession>A0ABS6G3W8</accession>
<evidence type="ECO:0000256" key="8">
    <source>
        <dbReference type="ARBA" id="ARBA00023136"/>
    </source>
</evidence>
<name>A0ABS6G3W8_9FIRM</name>
<evidence type="ECO:0000256" key="4">
    <source>
        <dbReference type="ARBA" id="ARBA00022692"/>
    </source>
</evidence>
<keyword evidence="3 9" id="KW-1003">Cell membrane</keyword>
<comment type="similarity">
    <text evidence="9">Belongs to the TatA/E family.</text>
</comment>
<dbReference type="EMBL" id="JAHLQK010000004">
    <property type="protein sequence ID" value="MBU5677182.1"/>
    <property type="molecule type" value="Genomic_DNA"/>
</dbReference>